<reference evidence="1" key="2">
    <citation type="journal article" date="2015" name="Fish Shellfish Immunol.">
        <title>Early steps in the European eel (Anguilla anguilla)-Vibrio vulnificus interaction in the gills: Role of the RtxA13 toxin.</title>
        <authorList>
            <person name="Callol A."/>
            <person name="Pajuelo D."/>
            <person name="Ebbesson L."/>
            <person name="Teles M."/>
            <person name="MacKenzie S."/>
            <person name="Amaro C."/>
        </authorList>
    </citation>
    <scope>NUCLEOTIDE SEQUENCE</scope>
</reference>
<protein>
    <submittedName>
        <fullName evidence="1">Uncharacterized protein</fullName>
    </submittedName>
</protein>
<organism evidence="1">
    <name type="scientific">Anguilla anguilla</name>
    <name type="common">European freshwater eel</name>
    <name type="synonym">Muraena anguilla</name>
    <dbReference type="NCBI Taxonomy" id="7936"/>
    <lineage>
        <taxon>Eukaryota</taxon>
        <taxon>Metazoa</taxon>
        <taxon>Chordata</taxon>
        <taxon>Craniata</taxon>
        <taxon>Vertebrata</taxon>
        <taxon>Euteleostomi</taxon>
        <taxon>Actinopterygii</taxon>
        <taxon>Neopterygii</taxon>
        <taxon>Teleostei</taxon>
        <taxon>Anguilliformes</taxon>
        <taxon>Anguillidae</taxon>
        <taxon>Anguilla</taxon>
    </lineage>
</organism>
<proteinExistence type="predicted"/>
<name>A0A0E9W731_ANGAN</name>
<reference evidence="1" key="1">
    <citation type="submission" date="2014-11" db="EMBL/GenBank/DDBJ databases">
        <authorList>
            <person name="Amaro Gonzalez C."/>
        </authorList>
    </citation>
    <scope>NUCLEOTIDE SEQUENCE</scope>
</reference>
<accession>A0A0E9W731</accession>
<sequence length="43" mass="5084">MAVHGQKLRDPVTVHRRHHSHVHLGGLHHFLVHHKLWQSLEQS</sequence>
<dbReference type="AlphaFoldDB" id="A0A0E9W731"/>
<evidence type="ECO:0000313" key="1">
    <source>
        <dbReference type="EMBL" id="JAH86167.1"/>
    </source>
</evidence>
<dbReference type="EMBL" id="GBXM01022410">
    <property type="protein sequence ID" value="JAH86167.1"/>
    <property type="molecule type" value="Transcribed_RNA"/>
</dbReference>